<dbReference type="InterPro" id="IPR000061">
    <property type="entry name" value="Surp"/>
</dbReference>
<keyword evidence="5" id="KW-0943">RNA-mediated gene silencing</keyword>
<keyword evidence="11" id="KW-1185">Reference proteome</keyword>
<dbReference type="AlphaFoldDB" id="A0AAV3QCR0"/>
<evidence type="ECO:0000256" key="7">
    <source>
        <dbReference type="SAM" id="MobiDB-lite"/>
    </source>
</evidence>
<dbReference type="InterPro" id="IPR000467">
    <property type="entry name" value="G_patch_dom"/>
</dbReference>
<feature type="compositionally biased region" description="Basic and acidic residues" evidence="7">
    <location>
        <begin position="967"/>
        <end position="990"/>
    </location>
</feature>
<feature type="compositionally biased region" description="Polar residues" evidence="7">
    <location>
        <begin position="800"/>
        <end position="811"/>
    </location>
</feature>
<dbReference type="EMBL" id="BAABME010004306">
    <property type="protein sequence ID" value="GAA0161887.1"/>
    <property type="molecule type" value="Genomic_DNA"/>
</dbReference>
<keyword evidence="4" id="KW-0694">RNA-binding</keyword>
<evidence type="ECO:0000256" key="6">
    <source>
        <dbReference type="ARBA" id="ARBA00023242"/>
    </source>
</evidence>
<dbReference type="SUPFAM" id="SSF109905">
    <property type="entry name" value="Surp module (SWAP domain)"/>
    <property type="match status" value="1"/>
</dbReference>
<feature type="region of interest" description="Disordered" evidence="7">
    <location>
        <begin position="740"/>
        <end position="765"/>
    </location>
</feature>
<feature type="region of interest" description="Disordered" evidence="7">
    <location>
        <begin position="459"/>
        <end position="508"/>
    </location>
</feature>
<dbReference type="GO" id="GO:0031047">
    <property type="term" value="P:regulatory ncRNA-mediated gene silencing"/>
    <property type="evidence" value="ECO:0007669"/>
    <property type="project" value="UniProtKB-KW"/>
</dbReference>
<evidence type="ECO:0008006" key="12">
    <source>
        <dbReference type="Google" id="ProtNLM"/>
    </source>
</evidence>
<feature type="compositionally biased region" description="Basic and acidic residues" evidence="7">
    <location>
        <begin position="482"/>
        <end position="499"/>
    </location>
</feature>
<accession>A0AAV3QCR0</accession>
<dbReference type="PANTHER" id="PTHR13384:SF19">
    <property type="entry name" value="G PATCH DOMAIN-CONTAINING PROTEIN 1"/>
    <property type="match status" value="1"/>
</dbReference>
<evidence type="ECO:0000256" key="1">
    <source>
        <dbReference type="ARBA" id="ARBA00004123"/>
    </source>
</evidence>
<dbReference type="Pfam" id="PF26093">
    <property type="entry name" value="HTH_TGH"/>
    <property type="match status" value="1"/>
</dbReference>
<evidence type="ECO:0000256" key="2">
    <source>
        <dbReference type="ARBA" id="ARBA00022604"/>
    </source>
</evidence>
<dbReference type="InterPro" id="IPR011666">
    <property type="entry name" value="DUF1604"/>
</dbReference>
<dbReference type="PROSITE" id="PS50128">
    <property type="entry name" value="SURP"/>
    <property type="match status" value="1"/>
</dbReference>
<dbReference type="SMART" id="SM00648">
    <property type="entry name" value="SWAP"/>
    <property type="match status" value="1"/>
</dbReference>
<sequence>MDGDDEDMVFYGTRIQAEDDVSSRKKKSVAEAAGQLRTLPSWKQEVRDEEGRRRFHGAFTGGYSAGYYNSVGSKEGWTPSTFTSSRKNRAELKQQSIANFLDEDEKTEMEDRSLGTSMQFDTFGFTAVELAKKQADKEHQQRPSAIPGPVPDEMVAPVTESIGVKLLLKMGWRRGRSIKESQTTSLYDKRREARKAFLALAPDAKEQTGGPDLEDEDVADGHTINVDQSTKTTPVYVLNPKQDLHGLGYDPYKHAPEFREKKRLRVSDNNEKGRRKPLSFQDSLFGFKSGRVAPGFGIGALEELDVEDVDVYAPGYDFEETYQIEDIEDPSGPGPGNVKMLDNKQHGILLGFKAASVADYQLERFNPPLIPKDFTLHHKFSAPLEIGYKVCEVPPPEVPPPEDNNLKVLIEGVATLVARCGILFEDLSREKNRSNPLFAFLSGGNGHEFYKRKLWEERQKHNDKTKQQSDSKVSQSAQKMTAESRGRILGEKPLERSSRDLTPPIPSVSSADTANLQFDLSNTFTQPASQSQLPEVAKPFLHDPAKQERFEQFLKEKYRGGLRVIDAGEASKMSEAARARERLEFESTAEVIAKGNSGKESKTPSLLLADVLASSGLQFTASIEKSKGTNDGVQPEANMYPRREEYQWRPSPLLCKRFDLIDPFMGKPPPAPRPRNKMESFMFMPDSSKSAKVGESLNMDKDLLFTDQPSKERAMEPTEDLIEVAEVENVERPVDLYKAIFSDDSDEEGESTNPSQVDDPERKIEAANTTLSRLIAGDFLESLGKELGLEVPPDLPYSESKASVPNAQKQSSDAKGERDGLQPCGQSSNSAAVGGISADNESSHDVKEVDRQKNSELLPANATIKKDGGESEKPKKDGTSKRVYQHGTSSSSEGDSSRKHRRHIQRSRSIVNETSSSSDDYEDRHRSRSKKKDKGSSRDGGSRSGSKHHRRHKHKHKRKESPSGSRHGSERERKERREAKKEGHKYSARG</sequence>
<dbReference type="Pfam" id="PF07713">
    <property type="entry name" value="DUF1604"/>
    <property type="match status" value="1"/>
</dbReference>
<feature type="region of interest" description="Disordered" evidence="7">
    <location>
        <begin position="789"/>
        <end position="990"/>
    </location>
</feature>
<dbReference type="FunFam" id="1.10.10.790:FF:000012">
    <property type="entry name" value="G patch domain-containing protein TGH"/>
    <property type="match status" value="1"/>
</dbReference>
<dbReference type="Gene3D" id="1.10.10.790">
    <property type="entry name" value="Surp module"/>
    <property type="match status" value="1"/>
</dbReference>
<evidence type="ECO:0000256" key="5">
    <source>
        <dbReference type="ARBA" id="ARBA00023158"/>
    </source>
</evidence>
<protein>
    <recommendedName>
        <fullName evidence="12">SURP motif domain-containing protein</fullName>
    </recommendedName>
</protein>
<organism evidence="10 11">
    <name type="scientific">Lithospermum erythrorhizon</name>
    <name type="common">Purple gromwell</name>
    <name type="synonym">Lithospermum officinale var. erythrorhizon</name>
    <dbReference type="NCBI Taxonomy" id="34254"/>
    <lineage>
        <taxon>Eukaryota</taxon>
        <taxon>Viridiplantae</taxon>
        <taxon>Streptophyta</taxon>
        <taxon>Embryophyta</taxon>
        <taxon>Tracheophyta</taxon>
        <taxon>Spermatophyta</taxon>
        <taxon>Magnoliopsida</taxon>
        <taxon>eudicotyledons</taxon>
        <taxon>Gunneridae</taxon>
        <taxon>Pentapetalae</taxon>
        <taxon>asterids</taxon>
        <taxon>lamiids</taxon>
        <taxon>Boraginales</taxon>
        <taxon>Boraginaceae</taxon>
        <taxon>Boraginoideae</taxon>
        <taxon>Lithospermeae</taxon>
        <taxon>Lithospermum</taxon>
    </lineage>
</organism>
<keyword evidence="6" id="KW-0539">Nucleus</keyword>
<evidence type="ECO:0000313" key="10">
    <source>
        <dbReference type="EMBL" id="GAA0161887.1"/>
    </source>
</evidence>
<comment type="subcellular location">
    <subcellularLocation>
        <location evidence="1">Nucleus</location>
    </subcellularLocation>
</comment>
<dbReference type="Pfam" id="PF01805">
    <property type="entry name" value="Surp"/>
    <property type="match status" value="1"/>
</dbReference>
<dbReference type="GO" id="GO:0006397">
    <property type="term" value="P:mRNA processing"/>
    <property type="evidence" value="ECO:0007669"/>
    <property type="project" value="UniProtKB-KW"/>
</dbReference>
<feature type="compositionally biased region" description="Polar residues" evidence="7">
    <location>
        <begin position="470"/>
        <end position="481"/>
    </location>
</feature>
<dbReference type="Proteomes" id="UP001454036">
    <property type="component" value="Unassembled WGS sequence"/>
</dbReference>
<dbReference type="GO" id="GO:0005634">
    <property type="term" value="C:nucleus"/>
    <property type="evidence" value="ECO:0007669"/>
    <property type="project" value="UniProtKB-SubCell"/>
</dbReference>
<reference evidence="10 11" key="1">
    <citation type="submission" date="2024-01" db="EMBL/GenBank/DDBJ databases">
        <title>The complete chloroplast genome sequence of Lithospermum erythrorhizon: insights into the phylogenetic relationship among Boraginaceae species and the maternal lineages of purple gromwells.</title>
        <authorList>
            <person name="Okada T."/>
            <person name="Watanabe K."/>
        </authorList>
    </citation>
    <scope>NUCLEOTIDE SEQUENCE [LARGE SCALE GENOMIC DNA]</scope>
</reference>
<feature type="compositionally biased region" description="Basic residues" evidence="7">
    <location>
        <begin position="945"/>
        <end position="959"/>
    </location>
</feature>
<gene>
    <name evidence="10" type="ORF">LIER_18102</name>
</gene>
<evidence type="ECO:0000259" key="8">
    <source>
        <dbReference type="PROSITE" id="PS50128"/>
    </source>
</evidence>
<comment type="caution">
    <text evidence="10">The sequence shown here is derived from an EMBL/GenBank/DDBJ whole genome shotgun (WGS) entry which is preliminary data.</text>
</comment>
<feature type="compositionally biased region" description="Basic and acidic residues" evidence="7">
    <location>
        <begin position="459"/>
        <end position="469"/>
    </location>
</feature>
<keyword evidence="2" id="KW-0341">Growth regulation</keyword>
<feature type="compositionally biased region" description="Basic and acidic residues" evidence="7">
    <location>
        <begin position="841"/>
        <end position="854"/>
    </location>
</feature>
<feature type="domain" description="G-patch" evidence="9">
    <location>
        <begin position="159"/>
        <end position="178"/>
    </location>
</feature>
<proteinExistence type="predicted"/>
<dbReference type="GO" id="GO:0003723">
    <property type="term" value="F:RNA binding"/>
    <property type="evidence" value="ECO:0007669"/>
    <property type="project" value="UniProtKB-KW"/>
</dbReference>
<dbReference type="PANTHER" id="PTHR13384">
    <property type="entry name" value="G PATCH DOMAIN-CONTAINING PROTEIN 1"/>
    <property type="match status" value="1"/>
</dbReference>
<evidence type="ECO:0000256" key="3">
    <source>
        <dbReference type="ARBA" id="ARBA00022664"/>
    </source>
</evidence>
<feature type="compositionally biased region" description="Basic and acidic residues" evidence="7">
    <location>
        <begin position="864"/>
        <end position="880"/>
    </location>
</feature>
<evidence type="ECO:0000256" key="4">
    <source>
        <dbReference type="ARBA" id="ARBA00022884"/>
    </source>
</evidence>
<dbReference type="InterPro" id="IPR035967">
    <property type="entry name" value="SWAP/Surp_sf"/>
</dbReference>
<keyword evidence="3" id="KW-0507">mRNA processing</keyword>
<dbReference type="PROSITE" id="PS50174">
    <property type="entry name" value="G_PATCH"/>
    <property type="match status" value="1"/>
</dbReference>
<evidence type="ECO:0000259" key="9">
    <source>
        <dbReference type="PROSITE" id="PS50174"/>
    </source>
</evidence>
<feature type="domain" description="SURP motif" evidence="8">
    <location>
        <begin position="409"/>
        <end position="451"/>
    </location>
</feature>
<feature type="compositionally biased region" description="Polar residues" evidence="7">
    <location>
        <begin position="907"/>
        <end position="918"/>
    </location>
</feature>
<name>A0AAV3QCR0_LITER</name>
<evidence type="ECO:0000313" key="11">
    <source>
        <dbReference type="Proteomes" id="UP001454036"/>
    </source>
</evidence>